<feature type="compositionally biased region" description="Basic and acidic residues" evidence="1">
    <location>
        <begin position="62"/>
        <end position="82"/>
    </location>
</feature>
<accession>A0ABQ5EUI8</accession>
<reference evidence="2" key="1">
    <citation type="journal article" date="2022" name="Int. J. Mol. Sci.">
        <title>Draft Genome of Tanacetum Coccineum: Genomic Comparison of Closely Related Tanacetum-Family Plants.</title>
        <authorList>
            <person name="Yamashiro T."/>
            <person name="Shiraishi A."/>
            <person name="Nakayama K."/>
            <person name="Satake H."/>
        </authorList>
    </citation>
    <scope>NUCLEOTIDE SEQUENCE</scope>
</reference>
<evidence type="ECO:0000313" key="2">
    <source>
        <dbReference type="EMBL" id="GJT54557.1"/>
    </source>
</evidence>
<feature type="region of interest" description="Disordered" evidence="1">
    <location>
        <begin position="1"/>
        <end position="142"/>
    </location>
</feature>
<gene>
    <name evidence="2" type="ORF">Tco_0989611</name>
</gene>
<reference evidence="2" key="2">
    <citation type="submission" date="2022-01" db="EMBL/GenBank/DDBJ databases">
        <authorList>
            <person name="Yamashiro T."/>
            <person name="Shiraishi A."/>
            <person name="Satake H."/>
            <person name="Nakayama K."/>
        </authorList>
    </citation>
    <scope>NUCLEOTIDE SEQUENCE</scope>
</reference>
<comment type="caution">
    <text evidence="2">The sequence shown here is derived from an EMBL/GenBank/DDBJ whole genome shotgun (WGS) entry which is preliminary data.</text>
</comment>
<proteinExistence type="predicted"/>
<feature type="compositionally biased region" description="Polar residues" evidence="1">
    <location>
        <begin position="86"/>
        <end position="95"/>
    </location>
</feature>
<feature type="compositionally biased region" description="Basic and acidic residues" evidence="1">
    <location>
        <begin position="34"/>
        <end position="45"/>
    </location>
</feature>
<dbReference type="EMBL" id="BQNB010016682">
    <property type="protein sequence ID" value="GJT54557.1"/>
    <property type="molecule type" value="Genomic_DNA"/>
</dbReference>
<evidence type="ECO:0000313" key="3">
    <source>
        <dbReference type="Proteomes" id="UP001151760"/>
    </source>
</evidence>
<name>A0ABQ5EUI8_9ASTR</name>
<organism evidence="2 3">
    <name type="scientific">Tanacetum coccineum</name>
    <dbReference type="NCBI Taxonomy" id="301880"/>
    <lineage>
        <taxon>Eukaryota</taxon>
        <taxon>Viridiplantae</taxon>
        <taxon>Streptophyta</taxon>
        <taxon>Embryophyta</taxon>
        <taxon>Tracheophyta</taxon>
        <taxon>Spermatophyta</taxon>
        <taxon>Magnoliopsida</taxon>
        <taxon>eudicotyledons</taxon>
        <taxon>Gunneridae</taxon>
        <taxon>Pentapetalae</taxon>
        <taxon>asterids</taxon>
        <taxon>campanulids</taxon>
        <taxon>Asterales</taxon>
        <taxon>Asteraceae</taxon>
        <taxon>Asteroideae</taxon>
        <taxon>Anthemideae</taxon>
        <taxon>Anthemidinae</taxon>
        <taxon>Tanacetum</taxon>
    </lineage>
</organism>
<sequence>MPEASTEQHTPFFHRTTPTSLPPEVVISKYRRNATREHDTEDHTKVMNQTTHTLPPPENNAPDDHPEGNAEERSHPTAEQYRRNHTSTMLKNNVPDNRLSEGRTKVQSTGSSSPKDHSEGQHTGLSHPMDKAEEINQTTPTS</sequence>
<keyword evidence="3" id="KW-1185">Reference proteome</keyword>
<protein>
    <submittedName>
        <fullName evidence="2">Uncharacterized protein</fullName>
    </submittedName>
</protein>
<dbReference type="Proteomes" id="UP001151760">
    <property type="component" value="Unassembled WGS sequence"/>
</dbReference>
<evidence type="ECO:0000256" key="1">
    <source>
        <dbReference type="SAM" id="MobiDB-lite"/>
    </source>
</evidence>